<dbReference type="RefSeq" id="WP_083459006.1">
    <property type="nucleotide sequence ID" value="NZ_LAQT01000009.1"/>
</dbReference>
<dbReference type="InterPro" id="IPR050183">
    <property type="entry name" value="DsbB"/>
</dbReference>
<keyword evidence="3 14" id="KW-0813">Transport</keyword>
<dbReference type="Gene3D" id="1.20.1550.10">
    <property type="entry name" value="DsbB-like"/>
    <property type="match status" value="1"/>
</dbReference>
<evidence type="ECO:0000256" key="6">
    <source>
        <dbReference type="ARBA" id="ARBA00022692"/>
    </source>
</evidence>
<dbReference type="PANTHER" id="PTHR36570">
    <property type="entry name" value="DISULFIDE BOND FORMATION PROTEIN B"/>
    <property type="match status" value="1"/>
</dbReference>
<comment type="caution">
    <text evidence="16">The sequence shown here is derived from an EMBL/GenBank/DDBJ whole genome shotgun (WGS) entry which is preliminary data.</text>
</comment>
<feature type="transmembrane region" description="Helical" evidence="15">
    <location>
        <begin position="38"/>
        <end position="57"/>
    </location>
</feature>
<dbReference type="Proteomes" id="UP000037939">
    <property type="component" value="Unassembled WGS sequence"/>
</dbReference>
<evidence type="ECO:0000256" key="4">
    <source>
        <dbReference type="ARBA" id="ARBA00022475"/>
    </source>
</evidence>
<evidence type="ECO:0000256" key="8">
    <source>
        <dbReference type="ARBA" id="ARBA00022989"/>
    </source>
</evidence>
<dbReference type="PANTHER" id="PTHR36570:SF3">
    <property type="entry name" value="DISULFIDE BOND FORMATION PROTEIN B"/>
    <property type="match status" value="1"/>
</dbReference>
<feature type="transmembrane region" description="Helical" evidence="15">
    <location>
        <begin position="135"/>
        <end position="156"/>
    </location>
</feature>
<keyword evidence="17" id="KW-1185">Reference proteome</keyword>
<keyword evidence="6 14" id="KW-0812">Transmembrane</keyword>
<keyword evidence="8 14" id="KW-1133">Transmembrane helix</keyword>
<feature type="topological domain" description="Cytoplasmic" evidence="14">
    <location>
        <begin position="159"/>
        <end position="163"/>
    </location>
</feature>
<dbReference type="InterPro" id="IPR022920">
    <property type="entry name" value="Disulphide_bond_form_DsbB"/>
</dbReference>
<accession>A0A0N0XIA4</accession>
<keyword evidence="11 14" id="KW-1015">Disulfide bond</keyword>
<proteinExistence type="inferred from homology"/>
<evidence type="ECO:0000256" key="14">
    <source>
        <dbReference type="HAMAP-Rule" id="MF_00286"/>
    </source>
</evidence>
<evidence type="ECO:0000256" key="3">
    <source>
        <dbReference type="ARBA" id="ARBA00022448"/>
    </source>
</evidence>
<evidence type="ECO:0000256" key="5">
    <source>
        <dbReference type="ARBA" id="ARBA00022519"/>
    </source>
</evidence>
<dbReference type="GO" id="GO:0005886">
    <property type="term" value="C:plasma membrane"/>
    <property type="evidence" value="ECO:0007669"/>
    <property type="project" value="UniProtKB-SubCell"/>
</dbReference>
<dbReference type="OrthoDB" id="3711263at2"/>
<keyword evidence="10 14" id="KW-0472">Membrane</keyword>
<evidence type="ECO:0000256" key="1">
    <source>
        <dbReference type="ARBA" id="ARBA00004429"/>
    </source>
</evidence>
<dbReference type="Pfam" id="PF02600">
    <property type="entry name" value="DsbB"/>
    <property type="match status" value="1"/>
</dbReference>
<evidence type="ECO:0000256" key="15">
    <source>
        <dbReference type="SAM" id="Phobius"/>
    </source>
</evidence>
<keyword evidence="12 14" id="KW-0143">Chaperone</keyword>
<gene>
    <name evidence="14 16" type="primary">dsbB</name>
    <name evidence="16" type="ORF">WG78_12455</name>
</gene>
<evidence type="ECO:0000313" key="16">
    <source>
        <dbReference type="EMBL" id="KPC52657.1"/>
    </source>
</evidence>
<evidence type="ECO:0000256" key="2">
    <source>
        <dbReference type="ARBA" id="ARBA00008823"/>
    </source>
</evidence>
<feature type="topological domain" description="Periplasmic" evidence="14">
    <location>
        <begin position="25"/>
        <end position="42"/>
    </location>
</feature>
<dbReference type="STRING" id="857265.WG78_12455"/>
<dbReference type="GO" id="GO:0009055">
    <property type="term" value="F:electron transfer activity"/>
    <property type="evidence" value="ECO:0007669"/>
    <property type="project" value="UniProtKB-UniRule"/>
</dbReference>
<reference evidence="16 17" key="1">
    <citation type="submission" date="2015-07" db="EMBL/GenBank/DDBJ databases">
        <title>Draft genome sequence of the Amantichitinum ursilacus IGB-41, a new chitin-degrading bacterium.</title>
        <authorList>
            <person name="Kirstahler P."/>
            <person name="Guenther M."/>
            <person name="Grumaz C."/>
            <person name="Rupp S."/>
            <person name="Zibek S."/>
            <person name="Sohn K."/>
        </authorList>
    </citation>
    <scope>NUCLEOTIDE SEQUENCE [LARGE SCALE GENOMIC DNA]</scope>
    <source>
        <strain evidence="16 17">IGB-41</strain>
    </source>
</reference>
<feature type="transmembrane region" description="Helical" evidence="15">
    <location>
        <begin position="64"/>
        <end position="85"/>
    </location>
</feature>
<keyword evidence="5" id="KW-0997">Cell inner membrane</keyword>
<evidence type="ECO:0000256" key="9">
    <source>
        <dbReference type="ARBA" id="ARBA00023002"/>
    </source>
</evidence>
<dbReference type="EMBL" id="LAQT01000009">
    <property type="protein sequence ID" value="KPC52657.1"/>
    <property type="molecule type" value="Genomic_DNA"/>
</dbReference>
<evidence type="ECO:0000256" key="13">
    <source>
        <dbReference type="ARBA" id="ARBA00023284"/>
    </source>
</evidence>
<keyword evidence="13 14" id="KW-0676">Redox-active center</keyword>
<protein>
    <recommendedName>
        <fullName evidence="14">Disulfide bond formation protein B</fullName>
    </recommendedName>
    <alternativeName>
        <fullName evidence="14">Disulfide oxidoreductase</fullName>
    </alternativeName>
</protein>
<evidence type="ECO:0000313" key="17">
    <source>
        <dbReference type="Proteomes" id="UP000037939"/>
    </source>
</evidence>
<evidence type="ECO:0000256" key="12">
    <source>
        <dbReference type="ARBA" id="ARBA00023186"/>
    </source>
</evidence>
<keyword evidence="4 14" id="KW-1003">Cell membrane</keyword>
<keyword evidence="9 14" id="KW-0560">Oxidoreductase</keyword>
<dbReference type="GO" id="GO:0006457">
    <property type="term" value="P:protein folding"/>
    <property type="evidence" value="ECO:0007669"/>
    <property type="project" value="InterPro"/>
</dbReference>
<organism evidence="16 17">
    <name type="scientific">Amantichitinum ursilacus</name>
    <dbReference type="NCBI Taxonomy" id="857265"/>
    <lineage>
        <taxon>Bacteria</taxon>
        <taxon>Pseudomonadati</taxon>
        <taxon>Pseudomonadota</taxon>
        <taxon>Betaproteobacteria</taxon>
        <taxon>Neisseriales</taxon>
        <taxon>Chitinibacteraceae</taxon>
        <taxon>Amantichitinum</taxon>
    </lineage>
</organism>
<evidence type="ECO:0000256" key="11">
    <source>
        <dbReference type="ARBA" id="ARBA00023157"/>
    </source>
</evidence>
<evidence type="ECO:0000256" key="10">
    <source>
        <dbReference type="ARBA" id="ARBA00023136"/>
    </source>
</evidence>
<name>A0A0N0XIA4_9NEIS</name>
<feature type="disulfide bond" description="Redox-active" evidence="14">
    <location>
        <begin position="34"/>
        <end position="37"/>
    </location>
</feature>
<comment type="function">
    <text evidence="14">Required for disulfide bond formation in some periplasmic proteins. Acts by oxidizing the DsbA protein.</text>
</comment>
<dbReference type="HAMAP" id="MF_00286">
    <property type="entry name" value="DsbB"/>
    <property type="match status" value="1"/>
</dbReference>
<comment type="caution">
    <text evidence="14">Lacks conserved residue(s) required for the propagation of feature annotation.</text>
</comment>
<sequence>MVKWRLGFLGLALVCAGCMAYALYEQYYEFLSPCPLCIFQRIVIITFGVLSLLAALLPARGSRFWPVVLTLVGLSGMGVAGRHIYIQYFMDTSKLASCGPGLEMMLQKQPWLEVFRAVLVGHGECAVIDWKFLGLSMPCWTFILFVALTVGAWLVWKCQGKRK</sequence>
<evidence type="ECO:0000256" key="7">
    <source>
        <dbReference type="ARBA" id="ARBA00022982"/>
    </source>
</evidence>
<feature type="topological domain" description="Cytoplasmic" evidence="14">
    <location>
        <begin position="1"/>
        <end position="7"/>
    </location>
</feature>
<dbReference type="InterPro" id="IPR023380">
    <property type="entry name" value="DsbB-like_sf"/>
</dbReference>
<dbReference type="SUPFAM" id="SSF158442">
    <property type="entry name" value="DsbB-like"/>
    <property type="match status" value="1"/>
</dbReference>
<dbReference type="AlphaFoldDB" id="A0A0N0XIA4"/>
<dbReference type="InterPro" id="IPR003752">
    <property type="entry name" value="DiS_bond_form_DsbB/BdbC"/>
</dbReference>
<dbReference type="GO" id="GO:0015035">
    <property type="term" value="F:protein-disulfide reductase activity"/>
    <property type="evidence" value="ECO:0007669"/>
    <property type="project" value="UniProtKB-UniRule"/>
</dbReference>
<comment type="subcellular location">
    <subcellularLocation>
        <location evidence="1">Cell inner membrane</location>
        <topology evidence="1">Multi-pass membrane protein</topology>
    </subcellularLocation>
    <subcellularLocation>
        <location evidence="14">Cell membrane</location>
        <topology evidence="14">Multi-pass membrane protein</topology>
    </subcellularLocation>
</comment>
<comment type="similarity">
    <text evidence="2 14">Belongs to the DsbB family.</text>
</comment>
<keyword evidence="7 14" id="KW-0249">Electron transport</keyword>